<keyword evidence="4 5" id="KW-0472">Membrane</keyword>
<evidence type="ECO:0008006" key="8">
    <source>
        <dbReference type="Google" id="ProtNLM"/>
    </source>
</evidence>
<keyword evidence="2 5" id="KW-0812">Transmembrane</keyword>
<dbReference type="Gene3D" id="1.20.58.340">
    <property type="entry name" value="Magnesium transport protein CorA, transmembrane region"/>
    <property type="match status" value="1"/>
</dbReference>
<dbReference type="GO" id="GO:0016020">
    <property type="term" value="C:membrane"/>
    <property type="evidence" value="ECO:0007669"/>
    <property type="project" value="UniProtKB-SubCell"/>
</dbReference>
<feature type="transmembrane region" description="Helical" evidence="5">
    <location>
        <begin position="470"/>
        <end position="488"/>
    </location>
</feature>
<dbReference type="AlphaFoldDB" id="A0A6J3M704"/>
<gene>
    <name evidence="7" type="ORF">K489DRAFT_409174</name>
</gene>
<dbReference type="InterPro" id="IPR002523">
    <property type="entry name" value="MgTranspt_CorA/ZnTranspt_ZntB"/>
</dbReference>
<reference evidence="7" key="2">
    <citation type="submission" date="2020-04" db="EMBL/GenBank/DDBJ databases">
        <authorList>
            <consortium name="NCBI Genome Project"/>
        </authorList>
    </citation>
    <scope>NUCLEOTIDE SEQUENCE</scope>
    <source>
        <strain evidence="7">CBS 342.82</strain>
    </source>
</reference>
<evidence type="ECO:0000256" key="4">
    <source>
        <dbReference type="ARBA" id="ARBA00023136"/>
    </source>
</evidence>
<keyword evidence="6" id="KW-1185">Reference proteome</keyword>
<evidence type="ECO:0000256" key="1">
    <source>
        <dbReference type="ARBA" id="ARBA00004141"/>
    </source>
</evidence>
<protein>
    <recommendedName>
        <fullName evidence="8">Cora-domain-containing protein</fullName>
    </recommendedName>
</protein>
<dbReference type="GO" id="GO:0046873">
    <property type="term" value="F:metal ion transmembrane transporter activity"/>
    <property type="evidence" value="ECO:0007669"/>
    <property type="project" value="InterPro"/>
</dbReference>
<dbReference type="SUPFAM" id="SSF144083">
    <property type="entry name" value="Magnesium transport protein CorA, transmembrane region"/>
    <property type="match status" value="1"/>
</dbReference>
<evidence type="ECO:0000256" key="3">
    <source>
        <dbReference type="ARBA" id="ARBA00022989"/>
    </source>
</evidence>
<dbReference type="Proteomes" id="UP000504637">
    <property type="component" value="Unplaced"/>
</dbReference>
<keyword evidence="3 5" id="KW-1133">Transmembrane helix</keyword>
<dbReference type="InterPro" id="IPR045863">
    <property type="entry name" value="CorA_TM1_TM2"/>
</dbReference>
<evidence type="ECO:0000313" key="7">
    <source>
        <dbReference type="RefSeq" id="XP_033460335.1"/>
    </source>
</evidence>
<evidence type="ECO:0000313" key="6">
    <source>
        <dbReference type="Proteomes" id="UP000504637"/>
    </source>
</evidence>
<feature type="transmembrane region" description="Helical" evidence="5">
    <location>
        <begin position="439"/>
        <end position="458"/>
    </location>
</feature>
<reference evidence="7" key="1">
    <citation type="submission" date="2020-01" db="EMBL/GenBank/DDBJ databases">
        <authorList>
            <consortium name="DOE Joint Genome Institute"/>
            <person name="Haridas S."/>
            <person name="Albert R."/>
            <person name="Binder M."/>
            <person name="Bloem J."/>
            <person name="Labutti K."/>
            <person name="Salamov A."/>
            <person name="Andreopoulos B."/>
            <person name="Baker S.E."/>
            <person name="Barry K."/>
            <person name="Bills G."/>
            <person name="Bluhm B.H."/>
            <person name="Cannon C."/>
            <person name="Castanera R."/>
            <person name="Culley D.E."/>
            <person name="Daum C."/>
            <person name="Ezra D."/>
            <person name="Gonzalez J.B."/>
            <person name="Henrissat B."/>
            <person name="Kuo A."/>
            <person name="Liang C."/>
            <person name="Lipzen A."/>
            <person name="Lutzoni F."/>
            <person name="Magnuson J."/>
            <person name="Mondo S."/>
            <person name="Nolan M."/>
            <person name="Ohm R."/>
            <person name="Pangilinan J."/>
            <person name="Park H.-J."/>
            <person name="Ramirez L."/>
            <person name="Alfaro M."/>
            <person name="Sun H."/>
            <person name="Tritt A."/>
            <person name="Yoshinaga Y."/>
            <person name="Zwiers L.-H."/>
            <person name="Turgeon B.G."/>
            <person name="Goodwin S.B."/>
            <person name="Spatafora J.W."/>
            <person name="Crous P.W."/>
            <person name="Grigoriev I.V."/>
        </authorList>
    </citation>
    <scope>NUCLEOTIDE SEQUENCE</scope>
    <source>
        <strain evidence="7">CBS 342.82</strain>
    </source>
</reference>
<comment type="subcellular location">
    <subcellularLocation>
        <location evidence="1">Membrane</location>
        <topology evidence="1">Multi-pass membrane protein</topology>
    </subcellularLocation>
</comment>
<dbReference type="OrthoDB" id="3231000at2759"/>
<organism evidence="7">
    <name type="scientific">Dissoconium aciculare CBS 342.82</name>
    <dbReference type="NCBI Taxonomy" id="1314786"/>
    <lineage>
        <taxon>Eukaryota</taxon>
        <taxon>Fungi</taxon>
        <taxon>Dikarya</taxon>
        <taxon>Ascomycota</taxon>
        <taxon>Pezizomycotina</taxon>
        <taxon>Dothideomycetes</taxon>
        <taxon>Dothideomycetidae</taxon>
        <taxon>Mycosphaerellales</taxon>
        <taxon>Dissoconiaceae</taxon>
        <taxon>Dissoconium</taxon>
    </lineage>
</organism>
<proteinExistence type="predicted"/>
<sequence length="517" mass="59318">MSAEANGYITYLETCKRFHRDSTFYLERLVNFIKQPQEASEREISCIEFDPSQLNEGPKSIDIDKPKQGCRVVCVSGFPSPATISHLGKKFFPRPELLLGHLELERTVIQKPTSFELPALPSRRDNIVHIRFIRLFRTGKRKASLGSDFEELSQERQNAIKMTLEYEKILMDKRLFGATRFRKVNVHSFEYFSVEQLVSFSVAEVANGFWTGIYLIDRGKGVQIRPDVELPWCKYLVDEDQQPEVLLVVDYNDLDGNSFLDIPGELDQIPETYLIHPHHPLLACFRTQDQDLLGKYPFVICARTLAVAAASWNQLLNYLEADIDNCQRVKPKKFQGGLAQLQYNISLIKNFQGAISDNRNTTDDKGSAGWPWPDKSHSNKEWLRMEKIRKDLLRDYDELSVRCQSLLRRCEAASGLLINRISIEEARRSVDQAELVSRFTRLAFFFIPLSFVASVFGMNVSEIQGNFPSIWTFFLVATIISMASLILAMTSTQRTSWIDLVRKWVLGFVGTDSTRMP</sequence>
<accession>A0A6J3M704</accession>
<reference evidence="7" key="3">
    <citation type="submission" date="2025-08" db="UniProtKB">
        <authorList>
            <consortium name="RefSeq"/>
        </authorList>
    </citation>
    <scope>IDENTIFICATION</scope>
    <source>
        <strain evidence="7">CBS 342.82</strain>
    </source>
</reference>
<evidence type="ECO:0000256" key="2">
    <source>
        <dbReference type="ARBA" id="ARBA00022692"/>
    </source>
</evidence>
<dbReference type="GeneID" id="54365349"/>
<name>A0A6J3M704_9PEZI</name>
<dbReference type="Pfam" id="PF01544">
    <property type="entry name" value="CorA"/>
    <property type="match status" value="1"/>
</dbReference>
<dbReference type="RefSeq" id="XP_033460335.1">
    <property type="nucleotide sequence ID" value="XM_033607550.1"/>
</dbReference>
<evidence type="ECO:0000256" key="5">
    <source>
        <dbReference type="SAM" id="Phobius"/>
    </source>
</evidence>